<evidence type="ECO:0000313" key="7">
    <source>
        <dbReference type="EMBL" id="EMO04133.1"/>
    </source>
</evidence>
<dbReference type="Pfam" id="PF00732">
    <property type="entry name" value="GMC_oxred_N"/>
    <property type="match status" value="1"/>
</dbReference>
<dbReference type="PANTHER" id="PTHR46056:SF12">
    <property type="entry name" value="LONG-CHAIN-ALCOHOL OXIDASE"/>
    <property type="match status" value="1"/>
</dbReference>
<name>M6RTH4_LEPIR</name>
<dbReference type="InterPro" id="IPR003953">
    <property type="entry name" value="FAD-dep_OxRdtase_2_FAD-bd"/>
</dbReference>
<dbReference type="GO" id="GO:0016614">
    <property type="term" value="F:oxidoreductase activity, acting on CH-OH group of donors"/>
    <property type="evidence" value="ECO:0007669"/>
    <property type="project" value="InterPro"/>
</dbReference>
<dbReference type="Proteomes" id="UP000012092">
    <property type="component" value="Unassembled WGS sequence"/>
</dbReference>
<proteinExistence type="inferred from homology"/>
<evidence type="ECO:0000313" key="8">
    <source>
        <dbReference type="Proteomes" id="UP000012092"/>
    </source>
</evidence>
<organism evidence="7 8">
    <name type="scientific">Leptospira interrogans serovar Icterohaemorrhagiae str. Verdun HP</name>
    <dbReference type="NCBI Taxonomy" id="1049910"/>
    <lineage>
        <taxon>Bacteria</taxon>
        <taxon>Pseudomonadati</taxon>
        <taxon>Spirochaetota</taxon>
        <taxon>Spirochaetia</taxon>
        <taxon>Leptospirales</taxon>
        <taxon>Leptospiraceae</taxon>
        <taxon>Leptospira</taxon>
    </lineage>
</organism>
<reference evidence="7 8" key="1">
    <citation type="submission" date="2013-01" db="EMBL/GenBank/DDBJ databases">
        <authorList>
            <person name="Harkins D.M."/>
            <person name="Durkin A.S."/>
            <person name="Brinkac L.M."/>
            <person name="Haft D.H."/>
            <person name="Selengut J.D."/>
            <person name="Sanka R."/>
            <person name="DePew J."/>
            <person name="Purushe J."/>
            <person name="Picardeau M."/>
            <person name="Werts C."/>
            <person name="Goarant C."/>
            <person name="Vinetz J.M."/>
            <person name="Sutton G.G."/>
            <person name="Nierman W.C."/>
            <person name="Fouts D.E."/>
        </authorList>
    </citation>
    <scope>NUCLEOTIDE SEQUENCE [LARGE SCALE GENOMIC DNA]</scope>
    <source>
        <strain evidence="7 8">Verdun HP</strain>
    </source>
</reference>
<comment type="similarity">
    <text evidence="1">Belongs to the GMC oxidoreductase family.</text>
</comment>
<evidence type="ECO:0000256" key="4">
    <source>
        <dbReference type="ARBA" id="ARBA00023002"/>
    </source>
</evidence>
<protein>
    <submittedName>
        <fullName evidence="7">GMC oxidoreductase</fullName>
    </submittedName>
</protein>
<keyword evidence="4" id="KW-0560">Oxidoreductase</keyword>
<dbReference type="GO" id="GO:0050660">
    <property type="term" value="F:flavin adenine dinucleotide binding"/>
    <property type="evidence" value="ECO:0007669"/>
    <property type="project" value="InterPro"/>
</dbReference>
<dbReference type="EMBL" id="AHNZ02000709">
    <property type="protein sequence ID" value="EMO04133.1"/>
    <property type="molecule type" value="Genomic_DNA"/>
</dbReference>
<dbReference type="SUPFAM" id="SSF51905">
    <property type="entry name" value="FAD/NAD(P)-binding domain"/>
    <property type="match status" value="1"/>
</dbReference>
<evidence type="ECO:0000256" key="2">
    <source>
        <dbReference type="ARBA" id="ARBA00022630"/>
    </source>
</evidence>
<dbReference type="AlphaFoldDB" id="M6RTH4"/>
<evidence type="ECO:0000259" key="5">
    <source>
        <dbReference type="Pfam" id="PF00732"/>
    </source>
</evidence>
<keyword evidence="2" id="KW-0285">Flavoprotein</keyword>
<accession>M6RTH4</accession>
<gene>
    <name evidence="7" type="ORF">LEP1GSC116_4856</name>
</gene>
<sequence>MNSDVVVIGSGAGGAVAAATLAKNGWNVILIEEGSYFTPAQFNGNEFISSARLYRDAGFIVTEEQTLSILQGRTIGGSTTVNWQTSLYPPDYVTEEWDRRFGLKGYSRKDMDFYISSVHERLGVHPVPQNLINANNNILMKGGKSLGLDPEVLNNNNRGCIGLGRCGLGCPINAKQSMFLTYIPDAIESGAIVIANMKAQVIHDGPTKTVIADFTPDPYEKTPDVVIQKLKISTKVVVVSAGAIEGPALLQRSGIGNDWVGRNLKVHPTSTIFAVFNEKINMYSGPPQSAVIKDGHNQDNTGYGFWLEVAPFRPTLVASLIPFYGSKQFEQIEKYSNMSAGIVLVRDGSDGEANASVKWSLGRRKVYFELTSGDGKNMLRGLKMLAEVQAAAGAKELIFPFTDMETPVLVDRNTKFDWVLEKKFNPGSLVVGSAHPHGSIQAANSPEKGAIDLNMELYGHKIFM</sequence>
<dbReference type="Gene3D" id="3.50.50.60">
    <property type="entry name" value="FAD/NAD(P)-binding domain"/>
    <property type="match status" value="1"/>
</dbReference>
<dbReference type="InterPro" id="IPR036188">
    <property type="entry name" value="FAD/NAD-bd_sf"/>
</dbReference>
<feature type="domain" description="Glucose-methanol-choline oxidoreductase N-terminal" evidence="5">
    <location>
        <begin position="51"/>
        <end position="268"/>
    </location>
</feature>
<keyword evidence="3" id="KW-0274">FAD</keyword>
<dbReference type="PANTHER" id="PTHR46056">
    <property type="entry name" value="LONG-CHAIN-ALCOHOL OXIDASE"/>
    <property type="match status" value="1"/>
</dbReference>
<feature type="domain" description="FAD-dependent oxidoreductase 2 FAD-binding" evidence="6">
    <location>
        <begin position="4"/>
        <end position="37"/>
    </location>
</feature>
<comment type="caution">
    <text evidence="7">The sequence shown here is derived from an EMBL/GenBank/DDBJ whole genome shotgun (WGS) entry which is preliminary data.</text>
</comment>
<evidence type="ECO:0000256" key="3">
    <source>
        <dbReference type="ARBA" id="ARBA00022827"/>
    </source>
</evidence>
<dbReference type="Pfam" id="PF00890">
    <property type="entry name" value="FAD_binding_2"/>
    <property type="match status" value="1"/>
</dbReference>
<evidence type="ECO:0000259" key="6">
    <source>
        <dbReference type="Pfam" id="PF00890"/>
    </source>
</evidence>
<evidence type="ECO:0000256" key="1">
    <source>
        <dbReference type="ARBA" id="ARBA00010790"/>
    </source>
</evidence>
<dbReference type="InterPro" id="IPR000172">
    <property type="entry name" value="GMC_OxRdtase_N"/>
</dbReference>